<evidence type="ECO:0000256" key="6">
    <source>
        <dbReference type="ARBA" id="ARBA00022691"/>
    </source>
</evidence>
<dbReference type="GO" id="GO:0046872">
    <property type="term" value="F:metal ion binding"/>
    <property type="evidence" value="ECO:0007669"/>
    <property type="project" value="UniProtKB-KW"/>
</dbReference>
<feature type="domain" description="Radical SAM core" evidence="16">
    <location>
        <begin position="145"/>
        <end position="372"/>
    </location>
</feature>
<dbReference type="InterPro" id="IPR058240">
    <property type="entry name" value="rSAM_sf"/>
</dbReference>
<evidence type="ECO:0000313" key="17">
    <source>
        <dbReference type="EMBL" id="SUQ18857.1"/>
    </source>
</evidence>
<dbReference type="PROSITE" id="PS51449">
    <property type="entry name" value="MTTASE_N"/>
    <property type="match status" value="1"/>
</dbReference>
<keyword evidence="3" id="KW-0004">4Fe-4S</keyword>
<keyword evidence="6" id="KW-0949">S-adenosyl-L-methionine</keyword>
<dbReference type="GO" id="GO:0051539">
    <property type="term" value="F:4 iron, 4 sulfur cluster binding"/>
    <property type="evidence" value="ECO:0007669"/>
    <property type="project" value="UniProtKB-KW"/>
</dbReference>
<dbReference type="SUPFAM" id="SSF102114">
    <property type="entry name" value="Radical SAM enzymes"/>
    <property type="match status" value="1"/>
</dbReference>
<dbReference type="CDD" id="cd01335">
    <property type="entry name" value="Radical_SAM"/>
    <property type="match status" value="1"/>
</dbReference>
<keyword evidence="4" id="KW-0963">Cytoplasm</keyword>
<evidence type="ECO:0000256" key="7">
    <source>
        <dbReference type="ARBA" id="ARBA00022723"/>
    </source>
</evidence>
<dbReference type="PANTHER" id="PTHR43020:SF2">
    <property type="entry name" value="MITOCHONDRIAL TRNA METHYLTHIOTRANSFERASE CDK5RAP1"/>
    <property type="match status" value="1"/>
</dbReference>
<evidence type="ECO:0000256" key="9">
    <source>
        <dbReference type="ARBA" id="ARBA00023014"/>
    </source>
</evidence>
<evidence type="ECO:0000259" key="14">
    <source>
        <dbReference type="PROSITE" id="PS50926"/>
    </source>
</evidence>
<dbReference type="EC" id="2.8.4.3" evidence="10"/>
<organism evidence="17 18">
    <name type="scientific">Fibrobacter succinogenes</name>
    <name type="common">Bacteroides succinogenes</name>
    <dbReference type="NCBI Taxonomy" id="833"/>
    <lineage>
        <taxon>Bacteria</taxon>
        <taxon>Pseudomonadati</taxon>
        <taxon>Fibrobacterota</taxon>
        <taxon>Fibrobacteria</taxon>
        <taxon>Fibrobacterales</taxon>
        <taxon>Fibrobacteraceae</taxon>
        <taxon>Fibrobacter</taxon>
    </lineage>
</organism>
<accession>A0A380RV32</accession>
<dbReference type="AlphaFoldDB" id="A0A380RV32"/>
<dbReference type="SFLD" id="SFLDS00029">
    <property type="entry name" value="Radical_SAM"/>
    <property type="match status" value="1"/>
</dbReference>
<evidence type="ECO:0000259" key="16">
    <source>
        <dbReference type="PROSITE" id="PS51918"/>
    </source>
</evidence>
<dbReference type="InterPro" id="IPR006463">
    <property type="entry name" value="MiaB_methiolase"/>
</dbReference>
<dbReference type="InterPro" id="IPR013848">
    <property type="entry name" value="Methylthiotransferase_N"/>
</dbReference>
<dbReference type="Gene3D" id="3.40.50.12160">
    <property type="entry name" value="Methylthiotransferase, N-terminal domain"/>
    <property type="match status" value="1"/>
</dbReference>
<dbReference type="FunFam" id="3.40.50.12160:FF:000003">
    <property type="entry name" value="CDK5 regulatory subunit-associated protein 1"/>
    <property type="match status" value="1"/>
</dbReference>
<evidence type="ECO:0000256" key="12">
    <source>
        <dbReference type="ARBA" id="ARBA00080698"/>
    </source>
</evidence>
<feature type="domain" description="TRAM" evidence="14">
    <location>
        <begin position="375"/>
        <end position="440"/>
    </location>
</feature>
<dbReference type="PROSITE" id="PS01278">
    <property type="entry name" value="MTTASE_RADICAL"/>
    <property type="match status" value="1"/>
</dbReference>
<dbReference type="FunFam" id="3.80.30.20:FF:000001">
    <property type="entry name" value="tRNA-2-methylthio-N(6)-dimethylallyladenosine synthase 2"/>
    <property type="match status" value="1"/>
</dbReference>
<sequence>MKKYHLATYGCQMNEYDSAMIAQELDMCGCVETNNQEDADIIIVNTCSVREKAEETAIVNISKLKYLRKKNPDVKVVVCGCMAKNRGPELLKRLKNVNYIVGPDQYRKIPELLFGDAQSPLHKTHHKMFIDEDRDENYLGEYAKLQNDVSAFVAIQRGCNKRCSYCIVPYLRGPEKYRDMDDVLTEVKRAADKGITEVMLLGQTVNAYKTPNADFTTLLTKVSEIGGIKRIRFTSPHPRHYTNELIDVLLNNPKVCHYAHIPLQSGSDAILKKMRRQHNMEQYMTVIEQLRSKDPYYAISTDVICGFVGETDEDFEQTIKAFEACQFDTAYMFIYSPRKGTESFNEAEILTPEEKSARHSRLVELQNAITLKRNQMMIGRTEEILVEHGSTRDKTELVGKTDNFKKVIFKPEEGRIIKPGDYVKVKIDDIRGWTLRGTLV</sequence>
<keyword evidence="9" id="KW-0411">Iron-sulfur</keyword>
<dbReference type="NCBIfam" id="TIGR00089">
    <property type="entry name" value="MiaB/RimO family radical SAM methylthiotransferase"/>
    <property type="match status" value="1"/>
</dbReference>
<name>A0A380RV32_FIBSU</name>
<reference evidence="17 18" key="1">
    <citation type="submission" date="2017-08" db="EMBL/GenBank/DDBJ databases">
        <authorList>
            <person name="de Groot N.N."/>
        </authorList>
    </citation>
    <scope>NUCLEOTIDE SEQUENCE [LARGE SCALE GENOMIC DNA]</scope>
    <source>
        <strain evidence="17 18">HM2</strain>
    </source>
</reference>
<feature type="domain" description="MTTase N-terminal" evidence="15">
    <location>
        <begin position="2"/>
        <end position="118"/>
    </location>
</feature>
<dbReference type="OMA" id="CEHFHIP"/>
<dbReference type="RefSeq" id="WP_012820295.1">
    <property type="nucleotide sequence ID" value="NZ_UHJL01000001.1"/>
</dbReference>
<evidence type="ECO:0000256" key="2">
    <source>
        <dbReference type="ARBA" id="ARBA00003234"/>
    </source>
</evidence>
<dbReference type="InterPro" id="IPR005839">
    <property type="entry name" value="Methylthiotransferase"/>
</dbReference>
<dbReference type="EMBL" id="UHJL01000001">
    <property type="protein sequence ID" value="SUQ18857.1"/>
    <property type="molecule type" value="Genomic_DNA"/>
</dbReference>
<evidence type="ECO:0000313" key="18">
    <source>
        <dbReference type="Proteomes" id="UP000255423"/>
    </source>
</evidence>
<dbReference type="Pfam" id="PF04055">
    <property type="entry name" value="Radical_SAM"/>
    <property type="match status" value="1"/>
</dbReference>
<keyword evidence="8" id="KW-0408">Iron</keyword>
<dbReference type="InterPro" id="IPR020612">
    <property type="entry name" value="Methylthiotransferase_CS"/>
</dbReference>
<dbReference type="InterPro" id="IPR007197">
    <property type="entry name" value="rSAM"/>
</dbReference>
<dbReference type="SMART" id="SM00729">
    <property type="entry name" value="Elp3"/>
    <property type="match status" value="1"/>
</dbReference>
<comment type="function">
    <text evidence="2">Catalyzes the methylthiolation of N6-(dimethylallyl)adenosine (i(6)A), leading to the formation of 2-methylthio-N6-(dimethylallyl)adenosine (ms(2)i(6)A) at position 37 in tRNAs that read codons beginning with uridine.</text>
</comment>
<keyword evidence="5" id="KW-0808">Transferase</keyword>
<dbReference type="Pfam" id="PF01938">
    <property type="entry name" value="TRAM"/>
    <property type="match status" value="1"/>
</dbReference>
<dbReference type="Pfam" id="PF00919">
    <property type="entry name" value="UPF0004"/>
    <property type="match status" value="1"/>
</dbReference>
<dbReference type="PROSITE" id="PS50926">
    <property type="entry name" value="TRAM"/>
    <property type="match status" value="1"/>
</dbReference>
<evidence type="ECO:0000256" key="8">
    <source>
        <dbReference type="ARBA" id="ARBA00023004"/>
    </source>
</evidence>
<dbReference type="SFLD" id="SFLDF00273">
    <property type="entry name" value="(dimethylallyl)adenosine_tRNA"/>
    <property type="match status" value="1"/>
</dbReference>
<evidence type="ECO:0000256" key="1">
    <source>
        <dbReference type="ARBA" id="ARBA00001966"/>
    </source>
</evidence>
<evidence type="ECO:0000256" key="10">
    <source>
        <dbReference type="ARBA" id="ARBA00033765"/>
    </source>
</evidence>
<dbReference type="Gene3D" id="3.80.30.20">
    <property type="entry name" value="tm_1862 like domain"/>
    <property type="match status" value="1"/>
</dbReference>
<keyword evidence="7" id="KW-0479">Metal-binding</keyword>
<comment type="cofactor">
    <cofactor evidence="1">
        <name>[4Fe-4S] cluster</name>
        <dbReference type="ChEBI" id="CHEBI:49883"/>
    </cofactor>
</comment>
<evidence type="ECO:0000256" key="13">
    <source>
        <dbReference type="ARBA" id="ARBA00081141"/>
    </source>
</evidence>
<evidence type="ECO:0000256" key="3">
    <source>
        <dbReference type="ARBA" id="ARBA00022485"/>
    </source>
</evidence>
<dbReference type="InterPro" id="IPR038135">
    <property type="entry name" value="Methylthiotransferase_N_sf"/>
</dbReference>
<dbReference type="GO" id="GO:0035597">
    <property type="term" value="F:tRNA-2-methylthio-N(6)-dimethylallyladenosine(37) synthase activity"/>
    <property type="evidence" value="ECO:0007669"/>
    <property type="project" value="UniProtKB-EC"/>
</dbReference>
<gene>
    <name evidence="17" type="ORF">SAMN05661053_0078</name>
</gene>
<dbReference type="Proteomes" id="UP000255423">
    <property type="component" value="Unassembled WGS sequence"/>
</dbReference>
<dbReference type="PROSITE" id="PS51918">
    <property type="entry name" value="RADICAL_SAM"/>
    <property type="match status" value="1"/>
</dbReference>
<evidence type="ECO:0000259" key="15">
    <source>
        <dbReference type="PROSITE" id="PS51449"/>
    </source>
</evidence>
<dbReference type="SFLD" id="SFLDG01082">
    <property type="entry name" value="B12-binding_domain_containing"/>
    <property type="match status" value="1"/>
</dbReference>
<dbReference type="InterPro" id="IPR023404">
    <property type="entry name" value="rSAM_horseshoe"/>
</dbReference>
<evidence type="ECO:0000256" key="5">
    <source>
        <dbReference type="ARBA" id="ARBA00022679"/>
    </source>
</evidence>
<evidence type="ECO:0000256" key="11">
    <source>
        <dbReference type="ARBA" id="ARBA00068570"/>
    </source>
</evidence>
<dbReference type="InterPro" id="IPR006638">
    <property type="entry name" value="Elp3/MiaA/NifB-like_rSAM"/>
</dbReference>
<dbReference type="InterPro" id="IPR002792">
    <property type="entry name" value="TRAM_dom"/>
</dbReference>
<dbReference type="GO" id="GO:0005829">
    <property type="term" value="C:cytosol"/>
    <property type="evidence" value="ECO:0007669"/>
    <property type="project" value="TreeGrafter"/>
</dbReference>
<dbReference type="SFLD" id="SFLDG01061">
    <property type="entry name" value="methylthiotransferase"/>
    <property type="match status" value="1"/>
</dbReference>
<evidence type="ECO:0000256" key="4">
    <source>
        <dbReference type="ARBA" id="ARBA00022490"/>
    </source>
</evidence>
<protein>
    <recommendedName>
        <fullName evidence="11">tRNA-2-methylthio-N(6)-dimethylallyladenosine synthase</fullName>
        <ecNumber evidence="10">2.8.4.3</ecNumber>
    </recommendedName>
    <alternativeName>
        <fullName evidence="13">(Dimethylallyl)adenosine tRNA methylthiotransferase MiaB</fullName>
    </alternativeName>
    <alternativeName>
        <fullName evidence="12">tRNA-i(6)A37 methylthiotransferase</fullName>
    </alternativeName>
</protein>
<dbReference type="NCBIfam" id="TIGR01574">
    <property type="entry name" value="miaB-methiolase"/>
    <property type="match status" value="1"/>
</dbReference>
<proteinExistence type="predicted"/>
<dbReference type="PANTHER" id="PTHR43020">
    <property type="entry name" value="CDK5 REGULATORY SUBUNIT-ASSOCIATED PROTEIN 1"/>
    <property type="match status" value="1"/>
</dbReference>